<dbReference type="RefSeq" id="WP_104935768.1">
    <property type="nucleotide sequence ID" value="NZ_CP021255.1"/>
</dbReference>
<dbReference type="KEGG" id="deo:CAY53_02380"/>
<dbReference type="Proteomes" id="UP000239867">
    <property type="component" value="Chromosome"/>
</dbReference>
<dbReference type="InterPro" id="IPR011257">
    <property type="entry name" value="DNA_glycosylase"/>
</dbReference>
<proteinExistence type="predicted"/>
<dbReference type="EMBL" id="CP021255">
    <property type="protein sequence ID" value="AVD70463.1"/>
    <property type="molecule type" value="Genomic_DNA"/>
</dbReference>
<dbReference type="PANTHER" id="PTHR30037">
    <property type="entry name" value="DNA-3-METHYLADENINE GLYCOSYLASE 1"/>
    <property type="match status" value="1"/>
</dbReference>
<evidence type="ECO:0000313" key="3">
    <source>
        <dbReference type="Proteomes" id="UP000239867"/>
    </source>
</evidence>
<sequence>MEKERCPWCLQGTEQMLRYHDEEWGRPCYEDRGQFEFLVLESAQAGLSWRTILSRRAGYRRAFAGFDPEKVALFTEKDVARLMTDTGIIRNRKKIESAVQNARVFLELAAKHGSFCRWFWNFTDGWSIQNAWQRVDEVPATTPLSDRIAREMKGLGFRFLGSTVIYAHMQATGMVNDHLINCFRYEELRNWPRFEAGLGKG</sequence>
<organism evidence="2 3">
    <name type="scientific">Desulfobulbus oralis</name>
    <dbReference type="NCBI Taxonomy" id="1986146"/>
    <lineage>
        <taxon>Bacteria</taxon>
        <taxon>Pseudomonadati</taxon>
        <taxon>Thermodesulfobacteriota</taxon>
        <taxon>Desulfobulbia</taxon>
        <taxon>Desulfobulbales</taxon>
        <taxon>Desulfobulbaceae</taxon>
        <taxon>Desulfobulbus</taxon>
    </lineage>
</organism>
<name>A0A2L1GLC0_9BACT</name>
<dbReference type="OrthoDB" id="9807664at2"/>
<dbReference type="AlphaFoldDB" id="A0A2L1GLC0"/>
<accession>A0A2L1GLC0</accession>
<dbReference type="InterPro" id="IPR052891">
    <property type="entry name" value="DNA-3mA_glycosylase"/>
</dbReference>
<evidence type="ECO:0000256" key="1">
    <source>
        <dbReference type="PIRSR" id="PIRSR605019-1"/>
    </source>
</evidence>
<dbReference type="Gene3D" id="1.10.340.30">
    <property type="entry name" value="Hypothetical protein, domain 2"/>
    <property type="match status" value="1"/>
</dbReference>
<dbReference type="GO" id="GO:0008725">
    <property type="term" value="F:DNA-3-methyladenine glycosylase activity"/>
    <property type="evidence" value="ECO:0007669"/>
    <property type="project" value="InterPro"/>
</dbReference>
<dbReference type="SUPFAM" id="SSF48150">
    <property type="entry name" value="DNA-glycosylase"/>
    <property type="match status" value="1"/>
</dbReference>
<dbReference type="InterPro" id="IPR005019">
    <property type="entry name" value="Adenine_glyco"/>
</dbReference>
<keyword evidence="3" id="KW-1185">Reference proteome</keyword>
<protein>
    <submittedName>
        <fullName evidence="2">DNA-3-methyladenine glycosylase</fullName>
    </submittedName>
</protein>
<feature type="binding site" evidence="1">
    <location>
        <position position="178"/>
    </location>
    <ligand>
        <name>Zn(2+)</name>
        <dbReference type="ChEBI" id="CHEBI:29105"/>
    </ligand>
</feature>
<feature type="binding site" evidence="1">
    <location>
        <position position="20"/>
    </location>
    <ligand>
        <name>Zn(2+)</name>
        <dbReference type="ChEBI" id="CHEBI:29105"/>
    </ligand>
</feature>
<evidence type="ECO:0000313" key="2">
    <source>
        <dbReference type="EMBL" id="AVD70463.1"/>
    </source>
</evidence>
<dbReference type="PANTHER" id="PTHR30037:SF4">
    <property type="entry name" value="DNA-3-METHYLADENINE GLYCOSYLASE I"/>
    <property type="match status" value="1"/>
</dbReference>
<keyword evidence="1" id="KW-0479">Metal-binding</keyword>
<dbReference type="GO" id="GO:0046872">
    <property type="term" value="F:metal ion binding"/>
    <property type="evidence" value="ECO:0007669"/>
    <property type="project" value="UniProtKB-KW"/>
</dbReference>
<feature type="binding site" evidence="1">
    <location>
        <position position="182"/>
    </location>
    <ligand>
        <name>Zn(2+)</name>
        <dbReference type="ChEBI" id="CHEBI:29105"/>
    </ligand>
</feature>
<feature type="binding site" evidence="1">
    <location>
        <position position="6"/>
    </location>
    <ligand>
        <name>Zn(2+)</name>
        <dbReference type="ChEBI" id="CHEBI:29105"/>
    </ligand>
</feature>
<dbReference type="GO" id="GO:0006284">
    <property type="term" value="P:base-excision repair"/>
    <property type="evidence" value="ECO:0007669"/>
    <property type="project" value="InterPro"/>
</dbReference>
<reference evidence="2 3" key="1">
    <citation type="journal article" date="2018" name="MBio">
        <title>Insights into the evolution of host association through the isolation and characterization of a novel human periodontal pathobiont, Desulfobulbus oralis.</title>
        <authorList>
            <person name="Cross K.L."/>
            <person name="Chirania P."/>
            <person name="Xiong W."/>
            <person name="Beall C.J."/>
            <person name="Elkins J.G."/>
            <person name="Giannone R.J."/>
            <person name="Griffen A.L."/>
            <person name="Guss A.M."/>
            <person name="Hettich R.L."/>
            <person name="Joshi S.S."/>
            <person name="Mokrzan E.M."/>
            <person name="Martin R.K."/>
            <person name="Zhulin I.B."/>
            <person name="Leys E.J."/>
            <person name="Podar M."/>
        </authorList>
    </citation>
    <scope>NUCLEOTIDE SEQUENCE [LARGE SCALE GENOMIC DNA]</scope>
    <source>
        <strain evidence="2 3">ORNL</strain>
    </source>
</reference>
<dbReference type="Pfam" id="PF03352">
    <property type="entry name" value="Adenine_glyco"/>
    <property type="match status" value="1"/>
</dbReference>
<gene>
    <name evidence="2" type="ORF">CAY53_02380</name>
</gene>
<keyword evidence="1" id="KW-0862">Zinc</keyword>